<dbReference type="GO" id="GO:0005509">
    <property type="term" value="F:calcium ion binding"/>
    <property type="evidence" value="ECO:0007669"/>
    <property type="project" value="InterPro"/>
</dbReference>
<dbReference type="SUPFAM" id="SSF56436">
    <property type="entry name" value="C-type lectin-like"/>
    <property type="match status" value="1"/>
</dbReference>
<dbReference type="AlphaFoldDB" id="A0AAY4C7V4"/>
<evidence type="ECO:0000259" key="17">
    <source>
        <dbReference type="PROSITE" id="PS50041"/>
    </source>
</evidence>
<dbReference type="SMART" id="SM00034">
    <property type="entry name" value="CLECT"/>
    <property type="match status" value="1"/>
</dbReference>
<dbReference type="Ensembl" id="ENSDCDT00010035937.1">
    <property type="protein sequence ID" value="ENSDCDP00010029148.1"/>
    <property type="gene ID" value="ENSDCDG00010018361.1"/>
</dbReference>
<dbReference type="Pfam" id="PF00059">
    <property type="entry name" value="Lectin_C"/>
    <property type="match status" value="1"/>
</dbReference>
<dbReference type="FunFam" id="2.10.25.10:FF:000017">
    <property type="entry name" value="latent-transforming growth factor beta-binding protein 4 isoform X1"/>
    <property type="match status" value="1"/>
</dbReference>
<dbReference type="PROSITE" id="PS01186">
    <property type="entry name" value="EGF_2"/>
    <property type="match status" value="2"/>
</dbReference>
<dbReference type="PROSITE" id="PS01187">
    <property type="entry name" value="EGF_CA"/>
    <property type="match status" value="2"/>
</dbReference>
<dbReference type="PROSITE" id="PS00010">
    <property type="entry name" value="ASX_HYDROXYL"/>
    <property type="match status" value="3"/>
</dbReference>
<evidence type="ECO:0000256" key="6">
    <source>
        <dbReference type="ARBA" id="ARBA00022734"/>
    </source>
</evidence>
<dbReference type="GO" id="GO:0016020">
    <property type="term" value="C:membrane"/>
    <property type="evidence" value="ECO:0007669"/>
    <property type="project" value="UniProtKB-SubCell"/>
</dbReference>
<evidence type="ECO:0000256" key="14">
    <source>
        <dbReference type="SAM" id="Phobius"/>
    </source>
</evidence>
<dbReference type="InterPro" id="IPR009030">
    <property type="entry name" value="Growth_fac_rcpt_cys_sf"/>
</dbReference>
<evidence type="ECO:0000256" key="1">
    <source>
        <dbReference type="ARBA" id="ARBA00004479"/>
    </source>
</evidence>
<dbReference type="GO" id="GO:0030246">
    <property type="term" value="F:carbohydrate binding"/>
    <property type="evidence" value="ECO:0007669"/>
    <property type="project" value="UniProtKB-KW"/>
</dbReference>
<feature type="signal peptide" evidence="15">
    <location>
        <begin position="1"/>
        <end position="18"/>
    </location>
</feature>
<keyword evidence="5 15" id="KW-0732">Signal</keyword>
<dbReference type="PANTHER" id="PTHR14789:SF8">
    <property type="entry name" value="C-TYPE LECTIN DOMAIN FAMILY 14 MEMBER A PRECURSOR-RELATED"/>
    <property type="match status" value="1"/>
</dbReference>
<dbReference type="Pfam" id="PF12662">
    <property type="entry name" value="cEGF"/>
    <property type="match status" value="1"/>
</dbReference>
<keyword evidence="11" id="KW-0325">Glycoprotein</keyword>
<dbReference type="PROSITE" id="PS50041">
    <property type="entry name" value="C_TYPE_LECTIN_2"/>
    <property type="match status" value="1"/>
</dbReference>
<evidence type="ECO:0000256" key="15">
    <source>
        <dbReference type="SAM" id="SignalP"/>
    </source>
</evidence>
<dbReference type="Gene3D" id="2.10.25.10">
    <property type="entry name" value="Laminin"/>
    <property type="match status" value="5"/>
</dbReference>
<keyword evidence="19" id="KW-1185">Reference proteome</keyword>
<keyword evidence="9 14" id="KW-0472">Membrane</keyword>
<dbReference type="Gene3D" id="3.10.100.10">
    <property type="entry name" value="Mannose-Binding Protein A, subunit A"/>
    <property type="match status" value="1"/>
</dbReference>
<dbReference type="FunFam" id="2.10.25.10:FF:000005">
    <property type="entry name" value="Fibrillin 2"/>
    <property type="match status" value="1"/>
</dbReference>
<evidence type="ECO:0000256" key="10">
    <source>
        <dbReference type="ARBA" id="ARBA00023157"/>
    </source>
</evidence>
<dbReference type="InterPro" id="IPR026823">
    <property type="entry name" value="cEGF"/>
</dbReference>
<dbReference type="InterPro" id="IPR001304">
    <property type="entry name" value="C-type_lectin-like"/>
</dbReference>
<keyword evidence="6" id="KW-0430">Lectin</keyword>
<feature type="domain" description="C-type lectin" evidence="17">
    <location>
        <begin position="28"/>
        <end position="157"/>
    </location>
</feature>
<evidence type="ECO:0000313" key="18">
    <source>
        <dbReference type="Ensembl" id="ENSDCDP00010029148.1"/>
    </source>
</evidence>
<keyword evidence="8 14" id="KW-1133">Transmembrane helix</keyword>
<dbReference type="InterPro" id="IPR018097">
    <property type="entry name" value="EGF_Ca-bd_CS"/>
</dbReference>
<proteinExistence type="predicted"/>
<evidence type="ECO:0000256" key="12">
    <source>
        <dbReference type="PROSITE-ProRule" id="PRU00076"/>
    </source>
</evidence>
<evidence type="ECO:0000256" key="2">
    <source>
        <dbReference type="ARBA" id="ARBA00022536"/>
    </source>
</evidence>
<dbReference type="PROSITE" id="PS50026">
    <property type="entry name" value="EGF_3"/>
    <property type="match status" value="2"/>
</dbReference>
<evidence type="ECO:0000256" key="11">
    <source>
        <dbReference type="ARBA" id="ARBA00023180"/>
    </source>
</evidence>
<dbReference type="InterPro" id="IPR051505">
    <property type="entry name" value="C-type_lectin_domain"/>
</dbReference>
<dbReference type="InterPro" id="IPR000152">
    <property type="entry name" value="EGF-type_Asp/Asn_hydroxyl_site"/>
</dbReference>
<dbReference type="CDD" id="cd00054">
    <property type="entry name" value="EGF_CA"/>
    <property type="match status" value="3"/>
</dbReference>
<dbReference type="Proteomes" id="UP000694580">
    <property type="component" value="Chromosome 1"/>
</dbReference>
<feature type="disulfide bond" evidence="12">
    <location>
        <begin position="314"/>
        <end position="324"/>
    </location>
</feature>
<evidence type="ECO:0008006" key="20">
    <source>
        <dbReference type="Google" id="ProtNLM"/>
    </source>
</evidence>
<organism evidence="18 19">
    <name type="scientific">Denticeps clupeoides</name>
    <name type="common">denticle herring</name>
    <dbReference type="NCBI Taxonomy" id="299321"/>
    <lineage>
        <taxon>Eukaryota</taxon>
        <taxon>Metazoa</taxon>
        <taxon>Chordata</taxon>
        <taxon>Craniata</taxon>
        <taxon>Vertebrata</taxon>
        <taxon>Euteleostomi</taxon>
        <taxon>Actinopterygii</taxon>
        <taxon>Neopterygii</taxon>
        <taxon>Teleostei</taxon>
        <taxon>Clupei</taxon>
        <taxon>Clupeiformes</taxon>
        <taxon>Denticipitoidei</taxon>
        <taxon>Denticipitidae</taxon>
        <taxon>Denticeps</taxon>
    </lineage>
</organism>
<dbReference type="InterPro" id="IPR016186">
    <property type="entry name" value="C-type_lectin-like/link_sf"/>
</dbReference>
<reference evidence="18 19" key="1">
    <citation type="submission" date="2020-06" db="EMBL/GenBank/DDBJ databases">
        <authorList>
            <consortium name="Wellcome Sanger Institute Data Sharing"/>
        </authorList>
    </citation>
    <scope>NUCLEOTIDE SEQUENCE [LARGE SCALE GENOMIC DNA]</scope>
</reference>
<evidence type="ECO:0000256" key="13">
    <source>
        <dbReference type="SAM" id="MobiDB-lite"/>
    </source>
</evidence>
<feature type="transmembrane region" description="Helical" evidence="14">
    <location>
        <begin position="472"/>
        <end position="497"/>
    </location>
</feature>
<evidence type="ECO:0000256" key="4">
    <source>
        <dbReference type="ARBA" id="ARBA00022692"/>
    </source>
</evidence>
<protein>
    <recommendedName>
        <fullName evidence="20">Complement component C1q receptor</fullName>
    </recommendedName>
</protein>
<keyword evidence="3" id="KW-0597">Phosphoprotein</keyword>
<reference evidence="18" key="2">
    <citation type="submission" date="2025-08" db="UniProtKB">
        <authorList>
            <consortium name="Ensembl"/>
        </authorList>
    </citation>
    <scope>IDENTIFICATION</scope>
</reference>
<dbReference type="SUPFAM" id="SSF57184">
    <property type="entry name" value="Growth factor receptor domain"/>
    <property type="match status" value="2"/>
</dbReference>
<evidence type="ECO:0000256" key="3">
    <source>
        <dbReference type="ARBA" id="ARBA00022553"/>
    </source>
</evidence>
<dbReference type="SMART" id="SM00181">
    <property type="entry name" value="EGF"/>
    <property type="match status" value="5"/>
</dbReference>
<keyword evidence="10 12" id="KW-1015">Disulfide bond</keyword>
<evidence type="ECO:0000256" key="5">
    <source>
        <dbReference type="ARBA" id="ARBA00022729"/>
    </source>
</evidence>
<evidence type="ECO:0000313" key="19">
    <source>
        <dbReference type="Proteomes" id="UP000694580"/>
    </source>
</evidence>
<dbReference type="InterPro" id="IPR001881">
    <property type="entry name" value="EGF-like_Ca-bd_dom"/>
</dbReference>
<dbReference type="InterPro" id="IPR000742">
    <property type="entry name" value="EGF"/>
</dbReference>
<keyword evidence="7" id="KW-0677">Repeat</keyword>
<dbReference type="GeneTree" id="ENSGT00940000156996"/>
<accession>A0AAY4C7V4</accession>
<keyword evidence="4 14" id="KW-0812">Transmembrane</keyword>
<comment type="subcellular location">
    <subcellularLocation>
        <location evidence="1">Membrane</location>
        <topology evidence="1">Single-pass type I membrane protein</topology>
    </subcellularLocation>
</comment>
<dbReference type="InterPro" id="IPR049883">
    <property type="entry name" value="NOTCH1_EGF-like"/>
</dbReference>
<evidence type="ECO:0000256" key="7">
    <source>
        <dbReference type="ARBA" id="ARBA00022737"/>
    </source>
</evidence>
<dbReference type="PIRSF" id="PIRSF001775">
    <property type="entry name" value="CD93/CD141"/>
    <property type="match status" value="1"/>
</dbReference>
<reference evidence="18" key="3">
    <citation type="submission" date="2025-09" db="UniProtKB">
        <authorList>
            <consortium name="Ensembl"/>
        </authorList>
    </citation>
    <scope>IDENTIFICATION</scope>
</reference>
<gene>
    <name evidence="18" type="primary">CD93</name>
</gene>
<sequence length="534" mass="56446">MSLSPVLLLLLLDLLVAASDVLPQPLCTSKACFTAHLERTTFQDAQDKCTYNGGSLTTVTDEEEAASVGSVVSRVAGRDAFWIGLRLQKGTCAAAGTALRGFEWTSGVEASPYSNWDREPASTCTEDRCVAVRHVAPGRDLKWTDASCRGVNFYLCKFPFAGMCGPLRLGGPGRISYTVPFSDVPFGHHSDFWPYGTFALATCGDQVARAICTKQNHTVAWAPPGPPCASSRERSCEYENGGCEHVCAEPGARCACRDGYELGEDEASCAPTDPCHAVPCSHECVAAPHGYACTCPRGLHLGPDRRHCVDVDECLLRPCGEHACHNTPGSYRCRCNQGFQAAEGRCQDVDECAGSPCPQGCVNSPGSFSCECFPGYSSKRDGRVCEDVDECLDGRCVGRCVNTPGGFRCSCPGNLQLADDGVSCVPEAGSVEAQATPTASVTRPATPTTSVTRPATPTTPVTRKSRAAGSGVTVFVLASVIPLSLLVCVSVAAVAAYRCSRGRSASRKKGATVDSYCWVSSGAGTWPDNVEVPK</sequence>
<feature type="region of interest" description="Disordered" evidence="13">
    <location>
        <begin position="435"/>
        <end position="464"/>
    </location>
</feature>
<dbReference type="InterPro" id="IPR016187">
    <property type="entry name" value="CTDL_fold"/>
</dbReference>
<dbReference type="SMART" id="SM00179">
    <property type="entry name" value="EGF_CA"/>
    <property type="match status" value="4"/>
</dbReference>
<feature type="domain" description="EGF-like" evidence="16">
    <location>
        <begin position="348"/>
        <end position="386"/>
    </location>
</feature>
<evidence type="ECO:0000259" key="16">
    <source>
        <dbReference type="PROSITE" id="PS50026"/>
    </source>
</evidence>
<feature type="chain" id="PRO_5044283725" description="Complement component C1q receptor" evidence="15">
    <location>
        <begin position="19"/>
        <end position="534"/>
    </location>
</feature>
<evidence type="ECO:0000256" key="9">
    <source>
        <dbReference type="ARBA" id="ARBA00023136"/>
    </source>
</evidence>
<feature type="domain" description="EGF-like" evidence="16">
    <location>
        <begin position="310"/>
        <end position="347"/>
    </location>
</feature>
<comment type="caution">
    <text evidence="12">Lacks conserved residue(s) required for the propagation of feature annotation.</text>
</comment>
<keyword evidence="2 12" id="KW-0245">EGF-like domain</keyword>
<name>A0AAY4C7V4_9TELE</name>
<feature type="compositionally biased region" description="Low complexity" evidence="13">
    <location>
        <begin position="436"/>
        <end position="462"/>
    </location>
</feature>
<dbReference type="PANTHER" id="PTHR14789">
    <property type="entry name" value="CHONDROLECTIN VARIANT CHODLFDELTAE"/>
    <property type="match status" value="1"/>
</dbReference>
<evidence type="ECO:0000256" key="8">
    <source>
        <dbReference type="ARBA" id="ARBA00022989"/>
    </source>
</evidence>
<dbReference type="Pfam" id="PF07645">
    <property type="entry name" value="EGF_CA"/>
    <property type="match status" value="2"/>
</dbReference>